<dbReference type="OrthoDB" id="1755760at2"/>
<dbReference type="Proteomes" id="UP000298615">
    <property type="component" value="Chromosome"/>
</dbReference>
<organism evidence="1 2">
    <name type="scientific">Vagococcus zengguangii</name>
    <dbReference type="NCBI Taxonomy" id="2571750"/>
    <lineage>
        <taxon>Bacteria</taxon>
        <taxon>Bacillati</taxon>
        <taxon>Bacillota</taxon>
        <taxon>Bacilli</taxon>
        <taxon>Lactobacillales</taxon>
        <taxon>Enterococcaceae</taxon>
        <taxon>Vagococcus</taxon>
    </lineage>
</organism>
<name>A0A4D7CZI2_9ENTE</name>
<sequence length="97" mass="10817">MKRKKGWLVVVVVVIIVLGYFFLTPKGSIRLAVIRSGHPVISVTADVLEEKSFNEPQHQGHRYYLVDPSPKFVTGPAGFWGTSKAGPFYWSELVGMP</sequence>
<gene>
    <name evidence="1" type="ORF">FA707_08350</name>
</gene>
<keyword evidence="2" id="KW-1185">Reference proteome</keyword>
<reference evidence="1 2" key="1">
    <citation type="submission" date="2019-04" db="EMBL/GenBank/DDBJ databases">
        <title>Vagococcus sp. nov., isolated from faeces of yaks (Bos grunniens).</title>
        <authorList>
            <person name="Ge Y."/>
        </authorList>
    </citation>
    <scope>NUCLEOTIDE SEQUENCE [LARGE SCALE GENOMIC DNA]</scope>
    <source>
        <strain evidence="1 2">MN-17</strain>
    </source>
</reference>
<accession>A0A4D7CZI2</accession>
<dbReference type="KEGG" id="vao:FA707_08350"/>
<dbReference type="RefSeq" id="WP_136953798.1">
    <property type="nucleotide sequence ID" value="NZ_CP039712.1"/>
</dbReference>
<proteinExistence type="predicted"/>
<dbReference type="AlphaFoldDB" id="A0A4D7CZI2"/>
<evidence type="ECO:0000313" key="2">
    <source>
        <dbReference type="Proteomes" id="UP000298615"/>
    </source>
</evidence>
<dbReference type="EMBL" id="CP039712">
    <property type="protein sequence ID" value="QCI86976.1"/>
    <property type="molecule type" value="Genomic_DNA"/>
</dbReference>
<evidence type="ECO:0000313" key="1">
    <source>
        <dbReference type="EMBL" id="QCI86976.1"/>
    </source>
</evidence>
<protein>
    <submittedName>
        <fullName evidence="1">Uncharacterized protein</fullName>
    </submittedName>
</protein>